<dbReference type="EMBL" id="UINC01178298">
    <property type="protein sequence ID" value="SVD86375.1"/>
    <property type="molecule type" value="Genomic_DNA"/>
</dbReference>
<gene>
    <name evidence="1" type="ORF">METZ01_LOCUS439229</name>
</gene>
<protein>
    <submittedName>
        <fullName evidence="1">Uncharacterized protein</fullName>
    </submittedName>
</protein>
<evidence type="ECO:0000313" key="1">
    <source>
        <dbReference type="EMBL" id="SVD86375.1"/>
    </source>
</evidence>
<name>A0A382YU87_9ZZZZ</name>
<dbReference type="AlphaFoldDB" id="A0A382YU87"/>
<organism evidence="1">
    <name type="scientific">marine metagenome</name>
    <dbReference type="NCBI Taxonomy" id="408172"/>
    <lineage>
        <taxon>unclassified sequences</taxon>
        <taxon>metagenomes</taxon>
        <taxon>ecological metagenomes</taxon>
    </lineage>
</organism>
<accession>A0A382YU87</accession>
<reference evidence="1" key="1">
    <citation type="submission" date="2018-05" db="EMBL/GenBank/DDBJ databases">
        <authorList>
            <person name="Lanie J.A."/>
            <person name="Ng W.-L."/>
            <person name="Kazmierczak K.M."/>
            <person name="Andrzejewski T.M."/>
            <person name="Davidsen T.M."/>
            <person name="Wayne K.J."/>
            <person name="Tettelin H."/>
            <person name="Glass J.I."/>
            <person name="Rusch D."/>
            <person name="Podicherti R."/>
            <person name="Tsui H.-C.T."/>
            <person name="Winkler M.E."/>
        </authorList>
    </citation>
    <scope>NUCLEOTIDE SEQUENCE</scope>
</reference>
<proteinExistence type="predicted"/>
<sequence>MFLTGDEVALGNETAKRFKRVDPGSAHITISHKKGMNPGEANTMFTNPTHKEDKFGFVEGTFNWIPFNKDGE</sequence>